<dbReference type="EMBL" id="CM042025">
    <property type="protein sequence ID" value="KAI3806667.1"/>
    <property type="molecule type" value="Genomic_DNA"/>
</dbReference>
<dbReference type="Proteomes" id="UP001056120">
    <property type="component" value="Linkage Group LG08"/>
</dbReference>
<sequence length="83" mass="8963">MQSIIPLNLQYFPPTMAILLSWVCDNTFVLSIGATTVCTIPPIIAPAIRSLWKFVNQYDCISDFSALLPSSPSSSATISVAVD</sequence>
<proteinExistence type="predicted"/>
<evidence type="ECO:0000313" key="2">
    <source>
        <dbReference type="Proteomes" id="UP001056120"/>
    </source>
</evidence>
<name>A0ACB9IHX2_9ASTR</name>
<keyword evidence="2" id="KW-1185">Reference proteome</keyword>
<protein>
    <submittedName>
        <fullName evidence="1">Uncharacterized protein</fullName>
    </submittedName>
</protein>
<reference evidence="1 2" key="2">
    <citation type="journal article" date="2022" name="Mol. Ecol. Resour.">
        <title>The genomes of chicory, endive, great burdock and yacon provide insights into Asteraceae paleo-polyploidization history and plant inulin production.</title>
        <authorList>
            <person name="Fan W."/>
            <person name="Wang S."/>
            <person name="Wang H."/>
            <person name="Wang A."/>
            <person name="Jiang F."/>
            <person name="Liu H."/>
            <person name="Zhao H."/>
            <person name="Xu D."/>
            <person name="Zhang Y."/>
        </authorList>
    </citation>
    <scope>NUCLEOTIDE SEQUENCE [LARGE SCALE GENOMIC DNA]</scope>
    <source>
        <strain evidence="2">cv. Yunnan</strain>
        <tissue evidence="1">Leaves</tissue>
    </source>
</reference>
<organism evidence="1 2">
    <name type="scientific">Smallanthus sonchifolius</name>
    <dbReference type="NCBI Taxonomy" id="185202"/>
    <lineage>
        <taxon>Eukaryota</taxon>
        <taxon>Viridiplantae</taxon>
        <taxon>Streptophyta</taxon>
        <taxon>Embryophyta</taxon>
        <taxon>Tracheophyta</taxon>
        <taxon>Spermatophyta</taxon>
        <taxon>Magnoliopsida</taxon>
        <taxon>eudicotyledons</taxon>
        <taxon>Gunneridae</taxon>
        <taxon>Pentapetalae</taxon>
        <taxon>asterids</taxon>
        <taxon>campanulids</taxon>
        <taxon>Asterales</taxon>
        <taxon>Asteraceae</taxon>
        <taxon>Asteroideae</taxon>
        <taxon>Heliantheae alliance</taxon>
        <taxon>Millerieae</taxon>
        <taxon>Smallanthus</taxon>
    </lineage>
</organism>
<reference evidence="2" key="1">
    <citation type="journal article" date="2022" name="Mol. Ecol. Resour.">
        <title>The genomes of chicory, endive, great burdock and yacon provide insights into Asteraceae palaeo-polyploidization history and plant inulin production.</title>
        <authorList>
            <person name="Fan W."/>
            <person name="Wang S."/>
            <person name="Wang H."/>
            <person name="Wang A."/>
            <person name="Jiang F."/>
            <person name="Liu H."/>
            <person name="Zhao H."/>
            <person name="Xu D."/>
            <person name="Zhang Y."/>
        </authorList>
    </citation>
    <scope>NUCLEOTIDE SEQUENCE [LARGE SCALE GENOMIC DNA]</scope>
    <source>
        <strain evidence="2">cv. Yunnan</strain>
    </source>
</reference>
<gene>
    <name evidence="1" type="ORF">L1987_22580</name>
</gene>
<evidence type="ECO:0000313" key="1">
    <source>
        <dbReference type="EMBL" id="KAI3806667.1"/>
    </source>
</evidence>
<comment type="caution">
    <text evidence="1">The sequence shown here is derived from an EMBL/GenBank/DDBJ whole genome shotgun (WGS) entry which is preliminary data.</text>
</comment>
<accession>A0ACB9IHX2</accession>